<comment type="subcellular location">
    <subcellularLocation>
        <location evidence="1">Membrane</location>
        <topology evidence="1">Multi-pass membrane protein</topology>
    </subcellularLocation>
</comment>
<dbReference type="InterPro" id="IPR037185">
    <property type="entry name" value="EmrE-like"/>
</dbReference>
<feature type="transmembrane region" description="Helical" evidence="7">
    <location>
        <begin position="263"/>
        <end position="279"/>
    </location>
</feature>
<feature type="transmembrane region" description="Helical" evidence="7">
    <location>
        <begin position="138"/>
        <end position="159"/>
    </location>
</feature>
<name>A0A2U1T0J1_9MICO</name>
<feature type="transmembrane region" description="Helical" evidence="7">
    <location>
        <begin position="7"/>
        <end position="27"/>
    </location>
</feature>
<organism evidence="9 10">
    <name type="scientific">Homoserinimonas hongtaonis</name>
    <dbReference type="NCBI Taxonomy" id="2079791"/>
    <lineage>
        <taxon>Bacteria</taxon>
        <taxon>Bacillati</taxon>
        <taxon>Actinomycetota</taxon>
        <taxon>Actinomycetes</taxon>
        <taxon>Micrococcales</taxon>
        <taxon>Microbacteriaceae</taxon>
        <taxon>Homoserinimonas</taxon>
    </lineage>
</organism>
<reference evidence="10" key="1">
    <citation type="submission" date="2018-04" db="EMBL/GenBank/DDBJ databases">
        <authorList>
            <person name="Liu S."/>
            <person name="Wang Z."/>
            <person name="Li J."/>
        </authorList>
    </citation>
    <scope>NUCLEOTIDE SEQUENCE [LARGE SCALE GENOMIC DNA]</scope>
    <source>
        <strain evidence="10">S1194</strain>
    </source>
</reference>
<dbReference type="Pfam" id="PF00892">
    <property type="entry name" value="EamA"/>
    <property type="match status" value="2"/>
</dbReference>
<keyword evidence="3 7" id="KW-0812">Transmembrane</keyword>
<feature type="transmembrane region" description="Helical" evidence="7">
    <location>
        <begin position="86"/>
        <end position="108"/>
    </location>
</feature>
<proteinExistence type="inferred from homology"/>
<dbReference type="InterPro" id="IPR000620">
    <property type="entry name" value="EamA_dom"/>
</dbReference>
<feature type="transmembrane region" description="Helical" evidence="7">
    <location>
        <begin position="238"/>
        <end position="257"/>
    </location>
</feature>
<comment type="caution">
    <text evidence="9">The sequence shown here is derived from an EMBL/GenBank/DDBJ whole genome shotgun (WGS) entry which is preliminary data.</text>
</comment>
<dbReference type="PANTHER" id="PTHR32322:SF9">
    <property type="entry name" value="AMINO-ACID METABOLITE EFFLUX PUMP-RELATED"/>
    <property type="match status" value="1"/>
</dbReference>
<keyword evidence="10" id="KW-1185">Reference proteome</keyword>
<feature type="domain" description="EamA" evidence="8">
    <location>
        <begin position="6"/>
        <end position="130"/>
    </location>
</feature>
<feature type="transmembrane region" description="Helical" evidence="7">
    <location>
        <begin position="171"/>
        <end position="190"/>
    </location>
</feature>
<gene>
    <name evidence="9" type="ORF">DF220_05855</name>
</gene>
<feature type="domain" description="EamA" evidence="8">
    <location>
        <begin position="142"/>
        <end position="278"/>
    </location>
</feature>
<evidence type="ECO:0000256" key="5">
    <source>
        <dbReference type="ARBA" id="ARBA00023136"/>
    </source>
</evidence>
<accession>A0A2U1T0J1</accession>
<dbReference type="RefSeq" id="WP_108997407.1">
    <property type="nucleotide sequence ID" value="NZ_QEEX01000001.1"/>
</dbReference>
<dbReference type="SUPFAM" id="SSF103481">
    <property type="entry name" value="Multidrug resistance efflux transporter EmrE"/>
    <property type="match status" value="2"/>
</dbReference>
<feature type="transmembrane region" description="Helical" evidence="7">
    <location>
        <begin position="33"/>
        <end position="51"/>
    </location>
</feature>
<evidence type="ECO:0000256" key="3">
    <source>
        <dbReference type="ARBA" id="ARBA00022692"/>
    </source>
</evidence>
<dbReference type="EMBL" id="QEEX01000001">
    <property type="protein sequence ID" value="PWB97404.1"/>
    <property type="molecule type" value="Genomic_DNA"/>
</dbReference>
<evidence type="ECO:0000256" key="1">
    <source>
        <dbReference type="ARBA" id="ARBA00004141"/>
    </source>
</evidence>
<keyword evidence="4 7" id="KW-1133">Transmembrane helix</keyword>
<dbReference type="GO" id="GO:0016020">
    <property type="term" value="C:membrane"/>
    <property type="evidence" value="ECO:0007669"/>
    <property type="project" value="UniProtKB-SubCell"/>
</dbReference>
<dbReference type="InterPro" id="IPR050638">
    <property type="entry name" value="AA-Vitamin_Transporters"/>
</dbReference>
<evidence type="ECO:0000256" key="4">
    <source>
        <dbReference type="ARBA" id="ARBA00022989"/>
    </source>
</evidence>
<dbReference type="PANTHER" id="PTHR32322">
    <property type="entry name" value="INNER MEMBRANE TRANSPORTER"/>
    <property type="match status" value="1"/>
</dbReference>
<feature type="transmembrane region" description="Helical" evidence="7">
    <location>
        <begin position="202"/>
        <end position="226"/>
    </location>
</feature>
<dbReference type="Proteomes" id="UP000244978">
    <property type="component" value="Unassembled WGS sequence"/>
</dbReference>
<evidence type="ECO:0000256" key="7">
    <source>
        <dbReference type="SAM" id="Phobius"/>
    </source>
</evidence>
<evidence type="ECO:0000313" key="10">
    <source>
        <dbReference type="Proteomes" id="UP000244978"/>
    </source>
</evidence>
<protein>
    <submittedName>
        <fullName evidence="9">EamA family transporter</fullName>
    </submittedName>
</protein>
<evidence type="ECO:0000256" key="6">
    <source>
        <dbReference type="SAM" id="MobiDB-lite"/>
    </source>
</evidence>
<evidence type="ECO:0000259" key="8">
    <source>
        <dbReference type="Pfam" id="PF00892"/>
    </source>
</evidence>
<feature type="transmembrane region" description="Helical" evidence="7">
    <location>
        <begin position="58"/>
        <end position="80"/>
    </location>
</feature>
<evidence type="ECO:0000256" key="2">
    <source>
        <dbReference type="ARBA" id="ARBA00007362"/>
    </source>
</evidence>
<feature type="region of interest" description="Disordered" evidence="6">
    <location>
        <begin position="288"/>
        <end position="320"/>
    </location>
</feature>
<comment type="similarity">
    <text evidence="2">Belongs to the EamA transporter family.</text>
</comment>
<dbReference type="AlphaFoldDB" id="A0A2U1T0J1"/>
<keyword evidence="5 7" id="KW-0472">Membrane</keyword>
<feature type="transmembrane region" description="Helical" evidence="7">
    <location>
        <begin position="115"/>
        <end position="132"/>
    </location>
</feature>
<sequence>MNLRDCLLAALVATLWGINFVVIDWGMDGIPPLLFAAIRFTVVLLPAIFFVRKPDAPWRFIIGVGVFMSLGQFGFLYVALHLGMPPGLAALVLQAQVIFTMVIASGVLREIPAPAQLIGAVIGSVGLAIVAVGREGSVPLVALMLSLLAALSWAVGNVVSRASGISGGLSLTVWSALVVPLPLFALSLLIDGPVQIGAALAGFSWEAAVSTIYTAGLCTLFGYAIFNRLLSKYPSAAVVPWILLAPVAGIAAAWALLGEVPNTAEWIGGLLLLAGLLVAQRAGRRRRTAQSASANRPAFDRSDASRSALPRAGGGTAGQR</sequence>
<evidence type="ECO:0000313" key="9">
    <source>
        <dbReference type="EMBL" id="PWB97404.1"/>
    </source>
</evidence>